<sequence length="774" mass="88871">MSDGFNKKEMNETDIRTKFITPAIVKAGWNRMSQIREEYGITKGRILARGNTCKRESPLKADYVLFYKSNKPIAVVEAKDNNHTISDGMQQALQYANMLDVPFAFSSNGDGFTFHNKFITSGDVETTLTNDEFPSPETLWRMYHERCNISAKQERVIDEPYYTDNPNKTPRYYQINAINKTVEAVADDRNRILLVMATGTGKTYTAFQIIWRLWQAGFKKRILFLADRTALIRQAYTNDFAPFKDKMTWVTRNNLDTAHEIYLALYQGLTGEDEDANSLFTQFSPGFFDLIVVDECHRGSAKADSQWREILEYFDSATQIGLTATPVETSSASSTDYFGEPIYTYSLKQGIDDGFLAPYRVIRVFFDRDMEGFVPYEGQLDDNGEVIDNRVYDSKDFDREIVLVKRSKLVAKTVSDYLKMHDCRMDKAIFFCVDQEHADRMRQALVNENADLCAEDDRYVMRMTSNDEVGVKQLDNFSNVESKYPVLVTTSKLLSTGVDVQTVKYIVLDSNIRSMTEFKQIIGRGTRVREDMGKMYFTIFDFRDVTRLFHDPDFDGPIEQDEDFNPNRDPALPKPPPVEPPTGEKKKKFILGDTEVTLVQKHIQFLDRNGKLITESLIDYTKRNVLSQYASLDDFLAAWNDAERKQAVVDELENNGVFFDALYEDVGKDLDPFDLILHIVFDQPPLTRRERAENVRKRNYFTKYGEQAAKILDALLSKYADAGLSNLENVDILKVDPIKKYGTQVYIVNTIFGGIEKFRNAVRELENAIYNPAA</sequence>
<dbReference type="PANTHER" id="PTHR47396">
    <property type="entry name" value="TYPE I RESTRICTION ENZYME ECOKI R PROTEIN"/>
    <property type="match status" value="1"/>
</dbReference>
<dbReference type="SMART" id="SM00487">
    <property type="entry name" value="DEXDc"/>
    <property type="match status" value="1"/>
</dbReference>
<dbReference type="PANTHER" id="PTHR47396:SF1">
    <property type="entry name" value="ATP-DEPENDENT HELICASE IRC3-RELATED"/>
    <property type="match status" value="1"/>
</dbReference>
<dbReference type="GO" id="GO:0009035">
    <property type="term" value="F:type I site-specific deoxyribonuclease activity"/>
    <property type="evidence" value="ECO:0007669"/>
    <property type="project" value="UniProtKB-EC"/>
</dbReference>
<feature type="domain" description="Helicase ATP-binding" evidence="2">
    <location>
        <begin position="183"/>
        <end position="344"/>
    </location>
</feature>
<dbReference type="InterPro" id="IPR050742">
    <property type="entry name" value="Helicase_Restrict-Modif_Enz"/>
</dbReference>
<organism evidence="3">
    <name type="scientific">bioreactor metagenome</name>
    <dbReference type="NCBI Taxonomy" id="1076179"/>
    <lineage>
        <taxon>unclassified sequences</taxon>
        <taxon>metagenomes</taxon>
        <taxon>ecological metagenomes</taxon>
    </lineage>
</organism>
<dbReference type="InterPro" id="IPR014001">
    <property type="entry name" value="Helicase_ATP-bd"/>
</dbReference>
<dbReference type="AlphaFoldDB" id="A0A644WAV4"/>
<dbReference type="GO" id="GO:0005524">
    <property type="term" value="F:ATP binding"/>
    <property type="evidence" value="ECO:0007669"/>
    <property type="project" value="UniProtKB-KW"/>
</dbReference>
<evidence type="ECO:0000259" key="2">
    <source>
        <dbReference type="PROSITE" id="PS51192"/>
    </source>
</evidence>
<dbReference type="NCBIfam" id="NF046051">
    <property type="entry name" value="restrict_EcoAI"/>
    <property type="match status" value="1"/>
</dbReference>
<gene>
    <name evidence="3" type="ORF">SDC9_45912</name>
</gene>
<dbReference type="PROSITE" id="PS51192">
    <property type="entry name" value="HELICASE_ATP_BIND_1"/>
    <property type="match status" value="1"/>
</dbReference>
<evidence type="ECO:0000313" key="3">
    <source>
        <dbReference type="EMBL" id="MPL99692.1"/>
    </source>
</evidence>
<comment type="caution">
    <text evidence="3">The sequence shown here is derived from an EMBL/GenBank/DDBJ whole genome shotgun (WGS) entry which is preliminary data.</text>
</comment>
<evidence type="ECO:0000256" key="1">
    <source>
        <dbReference type="SAM" id="MobiDB-lite"/>
    </source>
</evidence>
<dbReference type="InterPro" id="IPR029464">
    <property type="entry name" value="HSDR_N"/>
</dbReference>
<dbReference type="Gene3D" id="3.90.1570.30">
    <property type="match status" value="1"/>
</dbReference>
<dbReference type="EMBL" id="VSSQ01000682">
    <property type="protein sequence ID" value="MPL99692.1"/>
    <property type="molecule type" value="Genomic_DNA"/>
</dbReference>
<dbReference type="InterPro" id="IPR013670">
    <property type="entry name" value="EcoEI_R_C_dom"/>
</dbReference>
<dbReference type="GO" id="GO:0009307">
    <property type="term" value="P:DNA restriction-modification system"/>
    <property type="evidence" value="ECO:0007669"/>
    <property type="project" value="UniProtKB-KW"/>
</dbReference>
<dbReference type="SMART" id="SM00490">
    <property type="entry name" value="HELICc"/>
    <property type="match status" value="1"/>
</dbReference>
<dbReference type="CDD" id="cd18032">
    <property type="entry name" value="DEXHc_RE_I_III_res"/>
    <property type="match status" value="1"/>
</dbReference>
<dbReference type="SUPFAM" id="SSF52540">
    <property type="entry name" value="P-loop containing nucleoside triphosphate hydrolases"/>
    <property type="match status" value="1"/>
</dbReference>
<protein>
    <recommendedName>
        <fullName evidence="2">Helicase ATP-binding domain-containing protein</fullName>
    </recommendedName>
</protein>
<dbReference type="InterPro" id="IPR027417">
    <property type="entry name" value="P-loop_NTPase"/>
</dbReference>
<dbReference type="Pfam" id="PF00271">
    <property type="entry name" value="Helicase_C"/>
    <property type="match status" value="1"/>
</dbReference>
<feature type="region of interest" description="Disordered" evidence="1">
    <location>
        <begin position="556"/>
        <end position="584"/>
    </location>
</feature>
<dbReference type="Gene3D" id="3.40.50.300">
    <property type="entry name" value="P-loop containing nucleotide triphosphate hydrolases"/>
    <property type="match status" value="2"/>
</dbReference>
<dbReference type="InterPro" id="IPR001650">
    <property type="entry name" value="Helicase_C-like"/>
</dbReference>
<dbReference type="Pfam" id="PF13588">
    <property type="entry name" value="HSDR_N_2"/>
    <property type="match status" value="1"/>
</dbReference>
<dbReference type="Pfam" id="PF04851">
    <property type="entry name" value="ResIII"/>
    <property type="match status" value="1"/>
</dbReference>
<proteinExistence type="predicted"/>
<dbReference type="GO" id="GO:0003677">
    <property type="term" value="F:DNA binding"/>
    <property type="evidence" value="ECO:0007669"/>
    <property type="project" value="UniProtKB-KW"/>
</dbReference>
<dbReference type="CDD" id="cd18799">
    <property type="entry name" value="SF2_C_EcoAI-like"/>
    <property type="match status" value="1"/>
</dbReference>
<accession>A0A644WAV4</accession>
<name>A0A644WAV4_9ZZZZ</name>
<dbReference type="InterPro" id="IPR006935">
    <property type="entry name" value="Helicase/UvrB_N"/>
</dbReference>
<dbReference type="GO" id="GO:0005829">
    <property type="term" value="C:cytosol"/>
    <property type="evidence" value="ECO:0007669"/>
    <property type="project" value="TreeGrafter"/>
</dbReference>
<reference evidence="3" key="1">
    <citation type="submission" date="2019-08" db="EMBL/GenBank/DDBJ databases">
        <authorList>
            <person name="Kucharzyk K."/>
            <person name="Murdoch R.W."/>
            <person name="Higgins S."/>
            <person name="Loffler F."/>
        </authorList>
    </citation>
    <scope>NUCLEOTIDE SEQUENCE</scope>
</reference>
<dbReference type="Pfam" id="PF08463">
    <property type="entry name" value="EcoEI_R_C"/>
    <property type="match status" value="1"/>
</dbReference>